<dbReference type="AlphaFoldDB" id="A0A238UD35"/>
<dbReference type="Gene3D" id="1.25.40.10">
    <property type="entry name" value="Tetratricopeptide repeat domain"/>
    <property type="match status" value="1"/>
</dbReference>
<dbReference type="KEGG" id="tje:TJEJU_3314"/>
<evidence type="ECO:0000313" key="2">
    <source>
        <dbReference type="EMBL" id="SNR16965.1"/>
    </source>
</evidence>
<evidence type="ECO:0000256" key="1">
    <source>
        <dbReference type="SAM" id="MobiDB-lite"/>
    </source>
</evidence>
<name>A0A238UD35_9FLAO</name>
<dbReference type="InterPro" id="IPR000801">
    <property type="entry name" value="Esterase-like"/>
</dbReference>
<organism evidence="2 3">
    <name type="scientific">Tenacibaculum jejuense</name>
    <dbReference type="NCBI Taxonomy" id="584609"/>
    <lineage>
        <taxon>Bacteria</taxon>
        <taxon>Pseudomonadati</taxon>
        <taxon>Bacteroidota</taxon>
        <taxon>Flavobacteriia</taxon>
        <taxon>Flavobacteriales</taxon>
        <taxon>Flavobacteriaceae</taxon>
        <taxon>Tenacibaculum</taxon>
    </lineage>
</organism>
<evidence type="ECO:0008006" key="4">
    <source>
        <dbReference type="Google" id="ProtNLM"/>
    </source>
</evidence>
<sequence length="422" mass="49125">MSIKNLLVLTILFLNLTIFSQGITNKKVNSVEFNRDRNIKLYVPEEHDRDTIRKYPIAIVLDDDYLFDIYVGNSKIYANADLTPKQIVVGVDVDSRKNQDVSVVTKSGNLTSNAKKFYNYIKKELLPYLEANYRTSPYLTIVGDQDAGNFLLHFLKEKNPIFNAYVSISPRLTDQTLRLMSTFDLKRLDEIDNQFYLYVSSNPYEKKERKDLHQQLQTGLEALKTEKLHIAFNDFKNEANKPTALVKALPDAFSNIFGLYPRISKQEYEEKVKDLEPLDAIKYLEKKYLDIEYLYGTNLNVRFEDIYTIEGIVIDKQDGDYLRVLGDFVMIKHPESHLGEYYVGKFHETGKNYEQALFYYKEAYGKMELSDPNAEAFYENIIRIESAMKNAPKEEPLPLEDAPEEDQEEEDNNEDDDNEDNK</sequence>
<protein>
    <recommendedName>
        <fullName evidence="4">Esterase</fullName>
    </recommendedName>
</protein>
<keyword evidence="3" id="KW-1185">Reference proteome</keyword>
<proteinExistence type="predicted"/>
<dbReference type="InterPro" id="IPR011990">
    <property type="entry name" value="TPR-like_helical_dom_sf"/>
</dbReference>
<dbReference type="EMBL" id="LT899436">
    <property type="protein sequence ID" value="SNR16965.1"/>
    <property type="molecule type" value="Genomic_DNA"/>
</dbReference>
<reference evidence="2 3" key="1">
    <citation type="submission" date="2017-07" db="EMBL/GenBank/DDBJ databases">
        <authorList>
            <person name="Sun Z.S."/>
            <person name="Albrecht U."/>
            <person name="Echele G."/>
            <person name="Lee C.C."/>
        </authorList>
    </citation>
    <scope>NUCLEOTIDE SEQUENCE [LARGE SCALE GENOMIC DNA]</scope>
    <source>
        <strain evidence="3">type strain: KCTC 22618</strain>
    </source>
</reference>
<dbReference type="Proteomes" id="UP000215214">
    <property type="component" value="Chromosome TJEJU"/>
</dbReference>
<evidence type="ECO:0000313" key="3">
    <source>
        <dbReference type="Proteomes" id="UP000215214"/>
    </source>
</evidence>
<feature type="region of interest" description="Disordered" evidence="1">
    <location>
        <begin position="389"/>
        <end position="422"/>
    </location>
</feature>
<dbReference type="Pfam" id="PF00756">
    <property type="entry name" value="Esterase"/>
    <property type="match status" value="1"/>
</dbReference>
<dbReference type="SUPFAM" id="SSF53474">
    <property type="entry name" value="alpha/beta-Hydrolases"/>
    <property type="match status" value="1"/>
</dbReference>
<dbReference type="Gene3D" id="3.40.50.1820">
    <property type="entry name" value="alpha/beta hydrolase"/>
    <property type="match status" value="1"/>
</dbReference>
<dbReference type="InterPro" id="IPR029058">
    <property type="entry name" value="AB_hydrolase_fold"/>
</dbReference>
<gene>
    <name evidence="2" type="ORF">TJEJU_3314</name>
</gene>
<dbReference type="OrthoDB" id="1142077at2"/>
<feature type="compositionally biased region" description="Acidic residues" evidence="1">
    <location>
        <begin position="397"/>
        <end position="422"/>
    </location>
</feature>
<accession>A0A238UD35</accession>